<protein>
    <submittedName>
        <fullName evidence="8">G-protein coupled receptor 126</fullName>
    </submittedName>
</protein>
<keyword evidence="8" id="KW-0675">Receptor</keyword>
<feature type="transmembrane region" description="Helical" evidence="5">
    <location>
        <begin position="448"/>
        <end position="470"/>
    </location>
</feature>
<proteinExistence type="predicted"/>
<keyword evidence="2 5" id="KW-0812">Transmembrane</keyword>
<evidence type="ECO:0000256" key="1">
    <source>
        <dbReference type="ARBA" id="ARBA00004141"/>
    </source>
</evidence>
<comment type="subcellular location">
    <subcellularLocation>
        <location evidence="1">Membrane</location>
        <topology evidence="1">Multi-pass membrane protein</topology>
    </subcellularLocation>
</comment>
<dbReference type="OrthoDB" id="6134459at2759"/>
<accession>A0A2H8TRW3</accession>
<feature type="domain" description="G-protein coupled receptors family 2 profile 2" evidence="7">
    <location>
        <begin position="404"/>
        <end position="679"/>
    </location>
</feature>
<feature type="transmembrane region" description="Helical" evidence="5">
    <location>
        <begin position="407"/>
        <end position="428"/>
    </location>
</feature>
<evidence type="ECO:0000313" key="8">
    <source>
        <dbReference type="EMBL" id="MBW16621.1"/>
    </source>
</evidence>
<evidence type="ECO:0000256" key="5">
    <source>
        <dbReference type="SAM" id="Phobius"/>
    </source>
</evidence>
<feature type="transmembrane region" description="Helical" evidence="5">
    <location>
        <begin position="521"/>
        <end position="542"/>
    </location>
</feature>
<dbReference type="GO" id="GO:0004930">
    <property type="term" value="F:G protein-coupled receptor activity"/>
    <property type="evidence" value="ECO:0007669"/>
    <property type="project" value="InterPro"/>
</dbReference>
<dbReference type="InterPro" id="IPR017981">
    <property type="entry name" value="GPCR_2-like_7TM"/>
</dbReference>
<evidence type="ECO:0000256" key="4">
    <source>
        <dbReference type="ARBA" id="ARBA00023136"/>
    </source>
</evidence>
<dbReference type="PANTHER" id="PTHR45902:SF1">
    <property type="entry name" value="LATROPHILIN RECEPTOR-LIKE PROTEIN A"/>
    <property type="match status" value="1"/>
</dbReference>
<dbReference type="Pfam" id="PF00002">
    <property type="entry name" value="7tm_2"/>
    <property type="match status" value="1"/>
</dbReference>
<feature type="transmembrane region" description="Helical" evidence="5">
    <location>
        <begin position="476"/>
        <end position="501"/>
    </location>
</feature>
<gene>
    <name evidence="8" type="primary">gpr126_0</name>
</gene>
<dbReference type="Gene3D" id="1.20.1070.10">
    <property type="entry name" value="Rhodopsin 7-helix transmembrane proteins"/>
    <property type="match status" value="1"/>
</dbReference>
<feature type="signal peptide" evidence="6">
    <location>
        <begin position="1"/>
        <end position="24"/>
    </location>
</feature>
<keyword evidence="6" id="KW-0732">Signal</keyword>
<reference evidence="8" key="1">
    <citation type="submission" date="2017-10" db="EMBL/GenBank/DDBJ databases">
        <title>Transcriptome Assembly of Sugarcane Aphid Adults.</title>
        <authorList>
            <person name="Scully E.D."/>
            <person name="Palmer N.A."/>
            <person name="Geib S.M."/>
            <person name="Sarath G."/>
            <person name="Sattler S.E."/>
        </authorList>
    </citation>
    <scope>NUCLEOTIDE SEQUENCE</scope>
    <source>
        <tissue evidence="8">Whole body</tissue>
    </source>
</reference>
<evidence type="ECO:0000259" key="7">
    <source>
        <dbReference type="PROSITE" id="PS50261"/>
    </source>
</evidence>
<name>A0A2H8TRW3_9HEMI</name>
<dbReference type="GO" id="GO:0007166">
    <property type="term" value="P:cell surface receptor signaling pathway"/>
    <property type="evidence" value="ECO:0007669"/>
    <property type="project" value="InterPro"/>
</dbReference>
<keyword evidence="3 5" id="KW-1133">Transmembrane helix</keyword>
<evidence type="ECO:0000256" key="3">
    <source>
        <dbReference type="ARBA" id="ARBA00022989"/>
    </source>
</evidence>
<sequence length="711" mass="81723">MKTNNIRIHLIIATFILIKSWIAAIEVQNQNINNLNKSDELTCQKTFEYDFSVLQHCYDDSNCKKYGDCCRDSKFYNESEQTVAISGNVYKNSLYGCSGTGGKDMLQALMINRCPQEASLDQKIRDRCEERANDFLSANPVSSNYSGHVYKNIWCAWCNGEREQVDFLRLILFRCHYYFYEFTQLLNNMWLRTANDQWYYFGYPEESTNSMDHFCEFRIEEIHATTPSFPSLRNCVNEGSTEIVDGCPNGTSTAEAKACASYTYIVFENQPSCVRANRVFRNPDCALCNGLTTDQLTCEPTKPLFTGYELQLTKKQYQRNDCSTVIRNIENLNDICVGLNYYDVAFSKDEYDKYTIENWTEYVYPNSTREYPTSLEMGAELINFTFKAHFSFLVWNDYVLSLVMYDVIVWGMQVSVAALITHLLLFVWDVCRANSEPKNLPEKNLASLSVALLIGYAGMLFIKLNLGISYDILDVIWTVAVLFGLLPAVAWMFVMSVDMWLVLHTSTKKLRVVGGQRYGRFVVYSLFAWLVPTAIIMLYNAAPEYLWNFDIKIPDFHPQFEEYCWIENPLSKIVMFIPPVKIACAVNCLLFLDTIRLIINYDKSLKSAVSSDDNHTSAMVVNRTPRNLKCFLRLSLMMGPTWMFTLLGVIIQSIPICIIITTLNSLQGVFIFIAFDCNQDTLHKLAGFRKHPTVSETQQTTTNMPLIATRR</sequence>
<dbReference type="GO" id="GO:0016020">
    <property type="term" value="C:membrane"/>
    <property type="evidence" value="ECO:0007669"/>
    <property type="project" value="UniProtKB-SubCell"/>
</dbReference>
<organism evidence="8">
    <name type="scientific">Melanaphis sacchari</name>
    <dbReference type="NCBI Taxonomy" id="742174"/>
    <lineage>
        <taxon>Eukaryota</taxon>
        <taxon>Metazoa</taxon>
        <taxon>Ecdysozoa</taxon>
        <taxon>Arthropoda</taxon>
        <taxon>Hexapoda</taxon>
        <taxon>Insecta</taxon>
        <taxon>Pterygota</taxon>
        <taxon>Neoptera</taxon>
        <taxon>Paraneoptera</taxon>
        <taxon>Hemiptera</taxon>
        <taxon>Sternorrhyncha</taxon>
        <taxon>Aphidomorpha</taxon>
        <taxon>Aphidoidea</taxon>
        <taxon>Aphididae</taxon>
        <taxon>Aphidini</taxon>
        <taxon>Melanaphis</taxon>
    </lineage>
</organism>
<dbReference type="InterPro" id="IPR053231">
    <property type="entry name" value="GPCR_LN-TM7"/>
</dbReference>
<dbReference type="InterPro" id="IPR000832">
    <property type="entry name" value="GPCR_2_secretin-like"/>
</dbReference>
<keyword evidence="4 5" id="KW-0472">Membrane</keyword>
<dbReference type="EMBL" id="GFXV01004816">
    <property type="protein sequence ID" value="MBW16621.1"/>
    <property type="molecule type" value="Transcribed_RNA"/>
</dbReference>
<dbReference type="PANTHER" id="PTHR45902">
    <property type="entry name" value="LATROPHILIN RECEPTOR-LIKE PROTEIN A"/>
    <property type="match status" value="1"/>
</dbReference>
<dbReference type="AlphaFoldDB" id="A0A2H8TRW3"/>
<evidence type="ECO:0000256" key="2">
    <source>
        <dbReference type="ARBA" id="ARBA00022692"/>
    </source>
</evidence>
<feature type="chain" id="PRO_5014152562" evidence="6">
    <location>
        <begin position="25"/>
        <end position="711"/>
    </location>
</feature>
<dbReference type="PROSITE" id="PS50261">
    <property type="entry name" value="G_PROTEIN_RECEP_F2_4"/>
    <property type="match status" value="1"/>
</dbReference>
<evidence type="ECO:0000256" key="6">
    <source>
        <dbReference type="SAM" id="SignalP"/>
    </source>
</evidence>